<sequence length="89" mass="10337">MKKIVLNSLSFKILLESMISRNLKINKNRLKCLANLLNKVNYLNCDCKSFCKYSPPPAAIENIPYLNKSSNIGIFYFQKEEDVYEERVA</sequence>
<organism evidence="1">
    <name type="scientific">seawater metagenome</name>
    <dbReference type="NCBI Taxonomy" id="1561972"/>
    <lineage>
        <taxon>unclassified sequences</taxon>
        <taxon>metagenomes</taxon>
        <taxon>ecological metagenomes</taxon>
    </lineage>
</organism>
<name>A0A5E8CKT8_9ZZZZ</name>
<dbReference type="AlphaFoldDB" id="A0A5E8CKT8"/>
<evidence type="ECO:0000313" key="1">
    <source>
        <dbReference type="EMBL" id="VVU95339.1"/>
    </source>
</evidence>
<reference evidence="1" key="1">
    <citation type="submission" date="2019-09" db="EMBL/GenBank/DDBJ databases">
        <authorList>
            <person name="Needham M D."/>
        </authorList>
    </citation>
    <scope>NUCLEOTIDE SEQUENCE</scope>
</reference>
<gene>
    <name evidence="1" type="ORF">CPAV1605_1090</name>
</gene>
<protein>
    <submittedName>
        <fullName evidence="1">Uncharacterized protein</fullName>
    </submittedName>
</protein>
<dbReference type="EMBL" id="CABVLZ010000004">
    <property type="protein sequence ID" value="VVU95339.1"/>
    <property type="molecule type" value="Genomic_DNA"/>
</dbReference>
<accession>A0A5E8CKT8</accession>
<proteinExistence type="predicted"/>